<evidence type="ECO:0000313" key="11">
    <source>
        <dbReference type="Proteomes" id="UP001307889"/>
    </source>
</evidence>
<feature type="region of interest" description="Disordered" evidence="7">
    <location>
        <begin position="182"/>
        <end position="225"/>
    </location>
</feature>
<evidence type="ECO:0000313" key="10">
    <source>
        <dbReference type="EMBL" id="BES95181.1"/>
    </source>
</evidence>
<evidence type="ECO:0000256" key="7">
    <source>
        <dbReference type="SAM" id="MobiDB-lite"/>
    </source>
</evidence>
<feature type="compositionally biased region" description="Low complexity" evidence="7">
    <location>
        <begin position="209"/>
        <end position="225"/>
    </location>
</feature>
<keyword evidence="1" id="KW-0479">Metal-binding</keyword>
<feature type="domain" description="RING-type" evidence="9">
    <location>
        <begin position="6"/>
        <end position="45"/>
    </location>
</feature>
<evidence type="ECO:0000256" key="1">
    <source>
        <dbReference type="ARBA" id="ARBA00022723"/>
    </source>
</evidence>
<evidence type="ECO:0000256" key="2">
    <source>
        <dbReference type="ARBA" id="ARBA00022771"/>
    </source>
</evidence>
<evidence type="ECO:0000256" key="6">
    <source>
        <dbReference type="SAM" id="Coils"/>
    </source>
</evidence>
<gene>
    <name evidence="10" type="ORF">NTJ_07991</name>
</gene>
<evidence type="ECO:0000259" key="9">
    <source>
        <dbReference type="PROSITE" id="PS50089"/>
    </source>
</evidence>
<evidence type="ECO:0000256" key="5">
    <source>
        <dbReference type="PROSITE-ProRule" id="PRU00175"/>
    </source>
</evidence>
<reference evidence="10 11" key="1">
    <citation type="submission" date="2023-09" db="EMBL/GenBank/DDBJ databases">
        <title>Nesidiocoris tenuis whole genome shotgun sequence.</title>
        <authorList>
            <person name="Shibata T."/>
            <person name="Shimoda M."/>
            <person name="Kobayashi T."/>
            <person name="Uehara T."/>
        </authorList>
    </citation>
    <scope>NUCLEOTIDE SEQUENCE [LARGE SCALE GENOMIC DNA]</scope>
    <source>
        <strain evidence="10 11">Japan</strain>
    </source>
</reference>
<name>A0ABN7ASJ2_9HEMI</name>
<evidence type="ECO:0000256" key="8">
    <source>
        <dbReference type="SAM" id="SignalP"/>
    </source>
</evidence>
<dbReference type="PANTHER" id="PTHR22663">
    <property type="entry name" value="RING FINGER PROTEIN NARYA-RELATED"/>
    <property type="match status" value="1"/>
</dbReference>
<dbReference type="InterPro" id="IPR017907">
    <property type="entry name" value="Znf_RING_CS"/>
</dbReference>
<keyword evidence="3" id="KW-0862">Zinc</keyword>
<dbReference type="InterPro" id="IPR042123">
    <property type="entry name" value="Zip3/RNF212-like"/>
</dbReference>
<dbReference type="PROSITE" id="PS00518">
    <property type="entry name" value="ZF_RING_1"/>
    <property type="match status" value="1"/>
</dbReference>
<organism evidence="10 11">
    <name type="scientific">Nesidiocoris tenuis</name>
    <dbReference type="NCBI Taxonomy" id="355587"/>
    <lineage>
        <taxon>Eukaryota</taxon>
        <taxon>Metazoa</taxon>
        <taxon>Ecdysozoa</taxon>
        <taxon>Arthropoda</taxon>
        <taxon>Hexapoda</taxon>
        <taxon>Insecta</taxon>
        <taxon>Pterygota</taxon>
        <taxon>Neoptera</taxon>
        <taxon>Paraneoptera</taxon>
        <taxon>Hemiptera</taxon>
        <taxon>Heteroptera</taxon>
        <taxon>Panheteroptera</taxon>
        <taxon>Cimicomorpha</taxon>
        <taxon>Miridae</taxon>
        <taxon>Dicyphina</taxon>
        <taxon>Nesidiocoris</taxon>
    </lineage>
</organism>
<evidence type="ECO:0000256" key="3">
    <source>
        <dbReference type="ARBA" id="ARBA00022833"/>
    </source>
</evidence>
<dbReference type="PANTHER" id="PTHR22663:SF17">
    <property type="entry name" value="RING FINGER PROTEIN NARYA-RELATED"/>
    <property type="match status" value="1"/>
</dbReference>
<keyword evidence="6" id="KW-0175">Coiled coil</keyword>
<keyword evidence="8" id="KW-0732">Signal</keyword>
<dbReference type="EMBL" id="AP028914">
    <property type="protein sequence ID" value="BES95181.1"/>
    <property type="molecule type" value="Genomic_DNA"/>
</dbReference>
<sequence length="252" mass="28449">MFWVLCTGCLIRPAIASRKFYLASCTHMFCEQCVNLSVPYCKRCRTAVNLTICDSTMSPELRGIFNDPREKVLNVVKAFDYQLNSMHGLFSHFRHSAENHAYVKSYAEQAKNELDNCKQKLEAAARKYRELEIANETLKMHLRKTRAPATKMAKSPAAAPDPSHGWLSQLGLENDRTPVRTPFTPASCYDPNRKAGRSPVMPRRPSPVHPGMMTPSSSMSSSFYRSPRCSMTSAERLIGSNSKNSFGLNRRF</sequence>
<feature type="coiled-coil region" evidence="6">
    <location>
        <begin position="107"/>
        <end position="141"/>
    </location>
</feature>
<accession>A0ABN7ASJ2</accession>
<dbReference type="InterPro" id="IPR001841">
    <property type="entry name" value="Znf_RING"/>
</dbReference>
<feature type="chain" id="PRO_5045311372" description="RING-type domain-containing protein" evidence="8">
    <location>
        <begin position="17"/>
        <end position="252"/>
    </location>
</feature>
<feature type="signal peptide" evidence="8">
    <location>
        <begin position="1"/>
        <end position="16"/>
    </location>
</feature>
<dbReference type="PROSITE" id="PS50089">
    <property type="entry name" value="ZF_RING_2"/>
    <property type="match status" value="1"/>
</dbReference>
<proteinExistence type="predicted"/>
<keyword evidence="11" id="KW-1185">Reference proteome</keyword>
<keyword evidence="4" id="KW-0469">Meiosis</keyword>
<keyword evidence="2 5" id="KW-0863">Zinc-finger</keyword>
<evidence type="ECO:0000256" key="4">
    <source>
        <dbReference type="ARBA" id="ARBA00023254"/>
    </source>
</evidence>
<protein>
    <recommendedName>
        <fullName evidence="9">RING-type domain-containing protein</fullName>
    </recommendedName>
</protein>
<dbReference type="Proteomes" id="UP001307889">
    <property type="component" value="Chromosome 6"/>
</dbReference>